<reference evidence="1 2" key="1">
    <citation type="submission" date="2024-04" db="EMBL/GenBank/DDBJ databases">
        <title>Dissimilatory iodate-reducing microorganisms contribute to the enrichment of iodine in groundwater.</title>
        <authorList>
            <person name="Jiang Z."/>
        </authorList>
    </citation>
    <scope>NUCLEOTIDE SEQUENCE [LARGE SCALE GENOMIC DNA]</scope>
    <source>
        <strain evidence="1 2">NCP973</strain>
        <plasmid evidence="1 2">unnamed1</plasmid>
    </source>
</reference>
<keyword evidence="1" id="KW-0614">Plasmid</keyword>
<dbReference type="RefSeq" id="WP_152091034.1">
    <property type="nucleotide sequence ID" value="NZ_CP151407.1"/>
</dbReference>
<gene>
    <name evidence="1" type="ORF">AADV58_17010</name>
</gene>
<accession>A0ABZ2XLG9</accession>
<sequence length="111" mass="12193">MKLLFCPHCQDVLKLRFEQRTCECGKSWGRYEDEEHARIGGAAVPLGIGNRSLVDALESRPADGKGTTFLAFVIPLQSPSVTDEGHGATLKFRGSKTRTLEMMEALLGEGR</sequence>
<keyword evidence="2" id="KW-1185">Reference proteome</keyword>
<protein>
    <submittedName>
        <fullName evidence="1">Uncharacterized protein</fullName>
    </submittedName>
</protein>
<geneLocation type="plasmid" evidence="1 2">
    <name>unnamed1</name>
</geneLocation>
<dbReference type="EMBL" id="CP151407">
    <property type="protein sequence ID" value="WZJ23456.1"/>
    <property type="molecule type" value="Genomic_DNA"/>
</dbReference>
<evidence type="ECO:0000313" key="2">
    <source>
        <dbReference type="Proteomes" id="UP001479520"/>
    </source>
</evidence>
<proteinExistence type="predicted"/>
<evidence type="ECO:0000313" key="1">
    <source>
        <dbReference type="EMBL" id="WZJ23456.1"/>
    </source>
</evidence>
<organism evidence="1 2">
    <name type="scientific">Azonexus hydrophilus</name>
    <dbReference type="NCBI Taxonomy" id="418702"/>
    <lineage>
        <taxon>Bacteria</taxon>
        <taxon>Pseudomonadati</taxon>
        <taxon>Pseudomonadota</taxon>
        <taxon>Betaproteobacteria</taxon>
        <taxon>Rhodocyclales</taxon>
        <taxon>Azonexaceae</taxon>
        <taxon>Azonexus</taxon>
    </lineage>
</organism>
<dbReference type="Proteomes" id="UP001479520">
    <property type="component" value="Plasmid unnamed1"/>
</dbReference>
<name>A0ABZ2XLG9_9RHOO</name>